<feature type="transmembrane region" description="Helical" evidence="1">
    <location>
        <begin position="92"/>
        <end position="112"/>
    </location>
</feature>
<sequence length="177" mass="17185">MLAVCWLMIALAAASLALSLVRGAHGTSLMVVGDVVMLAAMVDICLISSHLVSPIAWGGALLVLAVAAAAASRIRRGRAADAPALHDGGHPLAMIIGAGFLILLGAGGHQMASPASDAHAHAAGGGMLVGALALGAVAHAIVVVAGARTLGRVEVARRLSGSGSLLAMAAMAVAAGS</sequence>
<dbReference type="RefSeq" id="WP_108998296.1">
    <property type="nucleotide sequence ID" value="NZ_QEEX01000002.1"/>
</dbReference>
<dbReference type="AlphaFoldDB" id="A0A2U1SWL4"/>
<feature type="transmembrane region" description="Helical" evidence="1">
    <location>
        <begin position="47"/>
        <end position="71"/>
    </location>
</feature>
<evidence type="ECO:0000313" key="3">
    <source>
        <dbReference type="Proteomes" id="UP000244978"/>
    </source>
</evidence>
<keyword evidence="1" id="KW-1133">Transmembrane helix</keyword>
<protein>
    <recommendedName>
        <fullName evidence="4">DUF5134 domain-containing protein</fullName>
    </recommendedName>
</protein>
<evidence type="ECO:0000256" key="1">
    <source>
        <dbReference type="SAM" id="Phobius"/>
    </source>
</evidence>
<name>A0A2U1SWL4_9MICO</name>
<gene>
    <name evidence="2" type="ORF">DF220_11540</name>
</gene>
<accession>A0A2U1SWL4</accession>
<organism evidence="2 3">
    <name type="scientific">Homoserinimonas hongtaonis</name>
    <dbReference type="NCBI Taxonomy" id="2079791"/>
    <lineage>
        <taxon>Bacteria</taxon>
        <taxon>Bacillati</taxon>
        <taxon>Actinomycetota</taxon>
        <taxon>Actinomycetes</taxon>
        <taxon>Micrococcales</taxon>
        <taxon>Microbacteriaceae</taxon>
        <taxon>Homoserinimonas</taxon>
    </lineage>
</organism>
<feature type="transmembrane region" description="Helical" evidence="1">
    <location>
        <begin position="159"/>
        <end position="176"/>
    </location>
</feature>
<keyword evidence="1" id="KW-0472">Membrane</keyword>
<comment type="caution">
    <text evidence="2">The sequence shown here is derived from an EMBL/GenBank/DDBJ whole genome shotgun (WGS) entry which is preliminary data.</text>
</comment>
<evidence type="ECO:0008006" key="4">
    <source>
        <dbReference type="Google" id="ProtNLM"/>
    </source>
</evidence>
<proteinExistence type="predicted"/>
<feature type="transmembrane region" description="Helical" evidence="1">
    <location>
        <begin position="124"/>
        <end position="147"/>
    </location>
</feature>
<dbReference type="Proteomes" id="UP000244978">
    <property type="component" value="Unassembled WGS sequence"/>
</dbReference>
<keyword evidence="1" id="KW-0812">Transmembrane</keyword>
<dbReference type="EMBL" id="QEEX01000002">
    <property type="protein sequence ID" value="PWB96025.1"/>
    <property type="molecule type" value="Genomic_DNA"/>
</dbReference>
<reference evidence="3" key="1">
    <citation type="submission" date="2018-04" db="EMBL/GenBank/DDBJ databases">
        <authorList>
            <person name="Liu S."/>
            <person name="Wang Z."/>
            <person name="Li J."/>
        </authorList>
    </citation>
    <scope>NUCLEOTIDE SEQUENCE [LARGE SCALE GENOMIC DNA]</scope>
    <source>
        <strain evidence="3">S1194</strain>
    </source>
</reference>
<evidence type="ECO:0000313" key="2">
    <source>
        <dbReference type="EMBL" id="PWB96025.1"/>
    </source>
</evidence>
<keyword evidence="3" id="KW-1185">Reference proteome</keyword>